<name>W9QXT5_9ROSA</name>
<organism evidence="2 3">
    <name type="scientific">Morus notabilis</name>
    <dbReference type="NCBI Taxonomy" id="981085"/>
    <lineage>
        <taxon>Eukaryota</taxon>
        <taxon>Viridiplantae</taxon>
        <taxon>Streptophyta</taxon>
        <taxon>Embryophyta</taxon>
        <taxon>Tracheophyta</taxon>
        <taxon>Spermatophyta</taxon>
        <taxon>Magnoliopsida</taxon>
        <taxon>eudicotyledons</taxon>
        <taxon>Gunneridae</taxon>
        <taxon>Pentapetalae</taxon>
        <taxon>rosids</taxon>
        <taxon>fabids</taxon>
        <taxon>Rosales</taxon>
        <taxon>Moraceae</taxon>
        <taxon>Moreae</taxon>
        <taxon>Morus</taxon>
    </lineage>
</organism>
<evidence type="ECO:0000313" key="3">
    <source>
        <dbReference type="Proteomes" id="UP000030645"/>
    </source>
</evidence>
<sequence>MRAGNLKDPNPTARVHQSQKVGYVSAVVGPTRCLHFSRRQCHHDIGSELGFCTRGRGSEAPGKGPSLARGNPQ</sequence>
<proteinExistence type="predicted"/>
<dbReference type="Proteomes" id="UP000030645">
    <property type="component" value="Unassembled WGS sequence"/>
</dbReference>
<feature type="region of interest" description="Disordered" evidence="1">
    <location>
        <begin position="52"/>
        <end position="73"/>
    </location>
</feature>
<keyword evidence="3" id="KW-1185">Reference proteome</keyword>
<evidence type="ECO:0000313" key="2">
    <source>
        <dbReference type="EMBL" id="EXB58125.1"/>
    </source>
</evidence>
<dbReference type="AlphaFoldDB" id="W9QXT5"/>
<reference evidence="3" key="1">
    <citation type="submission" date="2013-01" db="EMBL/GenBank/DDBJ databases">
        <title>Draft Genome Sequence of a Mulberry Tree, Morus notabilis C.K. Schneid.</title>
        <authorList>
            <person name="He N."/>
            <person name="Zhao S."/>
        </authorList>
    </citation>
    <scope>NUCLEOTIDE SEQUENCE</scope>
</reference>
<evidence type="ECO:0000256" key="1">
    <source>
        <dbReference type="SAM" id="MobiDB-lite"/>
    </source>
</evidence>
<dbReference type="EMBL" id="KE344356">
    <property type="protein sequence ID" value="EXB58125.1"/>
    <property type="molecule type" value="Genomic_DNA"/>
</dbReference>
<accession>W9QXT5</accession>
<gene>
    <name evidence="2" type="ORF">L484_026324</name>
</gene>
<protein>
    <submittedName>
        <fullName evidence="2">Uncharacterized protein</fullName>
    </submittedName>
</protein>